<feature type="transmembrane region" description="Helical" evidence="1">
    <location>
        <begin position="71"/>
        <end position="89"/>
    </location>
</feature>
<evidence type="ECO:0000313" key="3">
    <source>
        <dbReference type="Proteomes" id="UP000548326"/>
    </source>
</evidence>
<name>A0A841JM35_9SPHI</name>
<comment type="caution">
    <text evidence="2">The sequence shown here is derived from an EMBL/GenBank/DDBJ whole genome shotgun (WGS) entry which is preliminary data.</text>
</comment>
<keyword evidence="1" id="KW-0472">Membrane</keyword>
<proteinExistence type="predicted"/>
<dbReference type="RefSeq" id="WP_183589855.1">
    <property type="nucleotide sequence ID" value="NZ_JACHCA010000022.1"/>
</dbReference>
<keyword evidence="1" id="KW-1133">Transmembrane helix</keyword>
<dbReference type="EMBL" id="JACHCA010000022">
    <property type="protein sequence ID" value="MBB6131332.1"/>
    <property type="molecule type" value="Genomic_DNA"/>
</dbReference>
<gene>
    <name evidence="2" type="ORF">HDF22_005483</name>
</gene>
<dbReference type="Proteomes" id="UP000548326">
    <property type="component" value="Unassembled WGS sequence"/>
</dbReference>
<feature type="transmembrane region" description="Helical" evidence="1">
    <location>
        <begin position="244"/>
        <end position="265"/>
    </location>
</feature>
<protein>
    <submittedName>
        <fullName evidence="2">Uncharacterized protein</fullName>
    </submittedName>
</protein>
<sequence>MINLKNYFQHTSKAVKKIGLLLRGFIATITGSAFVQGDVKLAFYILLAGGLLDFILQCLPPDNQPPTDNKPTTGGIIAASLFMLSVLMFNSCSVIKPEVDRTKTDSTITSYKQVDIKLTGAKVFAGVNIDSLYHAALMAKDQRSEDSIAQLNMELKYKQDSIAALKANKPVPPKPIYIPSPPQKQYVTDPQTKAQLSYWIDAYGKFQISCESKDQTIHSLQAQVTKLTKDITTQKLLVDKTPTWNWIAMAVLATLLVISLLINFLNRKSA</sequence>
<evidence type="ECO:0000313" key="2">
    <source>
        <dbReference type="EMBL" id="MBB6131332.1"/>
    </source>
</evidence>
<accession>A0A841JM35</accession>
<feature type="transmembrane region" description="Helical" evidence="1">
    <location>
        <begin position="20"/>
        <end position="35"/>
    </location>
</feature>
<reference evidence="2 3" key="1">
    <citation type="submission" date="2020-08" db="EMBL/GenBank/DDBJ databases">
        <title>Genomic Encyclopedia of Type Strains, Phase IV (KMG-V): Genome sequencing to study the core and pangenomes of soil and plant-associated prokaryotes.</title>
        <authorList>
            <person name="Whitman W."/>
        </authorList>
    </citation>
    <scope>NUCLEOTIDE SEQUENCE [LARGE SCALE GENOMIC DNA]</scope>
    <source>
        <strain evidence="2 3">MP601</strain>
    </source>
</reference>
<keyword evidence="1" id="KW-0812">Transmembrane</keyword>
<dbReference type="AlphaFoldDB" id="A0A841JM35"/>
<evidence type="ECO:0000256" key="1">
    <source>
        <dbReference type="SAM" id="Phobius"/>
    </source>
</evidence>
<organism evidence="2 3">
    <name type="scientific">Mucilaginibacter lappiensis</name>
    <dbReference type="NCBI Taxonomy" id="354630"/>
    <lineage>
        <taxon>Bacteria</taxon>
        <taxon>Pseudomonadati</taxon>
        <taxon>Bacteroidota</taxon>
        <taxon>Sphingobacteriia</taxon>
        <taxon>Sphingobacteriales</taxon>
        <taxon>Sphingobacteriaceae</taxon>
        <taxon>Mucilaginibacter</taxon>
    </lineage>
</organism>